<dbReference type="RefSeq" id="WP_058634314.1">
    <property type="nucleotide sequence ID" value="NZ_LDPZ01000013.1"/>
</dbReference>
<proteinExistence type="predicted"/>
<evidence type="ECO:0000313" key="1">
    <source>
        <dbReference type="EMBL" id="KTQ96800.1"/>
    </source>
</evidence>
<dbReference type="AlphaFoldDB" id="A0A175RCQ4"/>
<dbReference type="PATRIC" id="fig|401562.3.peg.630"/>
<name>A0A175RCQ4_9HYPH</name>
<organism evidence="1 2">
    <name type="scientific">Aureimonas ureilytica</name>
    <dbReference type="NCBI Taxonomy" id="401562"/>
    <lineage>
        <taxon>Bacteria</taxon>
        <taxon>Pseudomonadati</taxon>
        <taxon>Pseudomonadota</taxon>
        <taxon>Alphaproteobacteria</taxon>
        <taxon>Hyphomicrobiales</taxon>
        <taxon>Aurantimonadaceae</taxon>
        <taxon>Aureimonas</taxon>
    </lineage>
</organism>
<comment type="caution">
    <text evidence="1">The sequence shown here is derived from an EMBL/GenBank/DDBJ whole genome shotgun (WGS) entry which is preliminary data.</text>
</comment>
<sequence>MLDKLPAYNRDLYRGMSYGSASWQAQRVCEIAGRTGQTDLAFEHLSDLVGIMRGASPLTPADAGRALPVGAALVPCHWLPLAPGRFVDAVVTGTDGRHYLALPWASPVEYQVKSLIASRLARQYRRDDVRKAIERLQAYVETLPVLTPNDKDGTDADPHD</sequence>
<protein>
    <submittedName>
        <fullName evidence="1">Uncharacterized protein</fullName>
    </submittedName>
</protein>
<dbReference type="EMBL" id="LDPZ01000013">
    <property type="protein sequence ID" value="KTQ96800.1"/>
    <property type="molecule type" value="Genomic_DNA"/>
</dbReference>
<evidence type="ECO:0000313" key="2">
    <source>
        <dbReference type="Proteomes" id="UP000078272"/>
    </source>
</evidence>
<dbReference type="OrthoDB" id="10015903at2"/>
<gene>
    <name evidence="1" type="ORF">NS226_06700</name>
</gene>
<dbReference type="Proteomes" id="UP000078272">
    <property type="component" value="Unassembled WGS sequence"/>
</dbReference>
<accession>A0A175RCQ4</accession>
<reference evidence="1 2" key="1">
    <citation type="journal article" date="2016" name="Front. Microbiol.">
        <title>Genomic Resource of Rice Seed Associated Bacteria.</title>
        <authorList>
            <person name="Midha S."/>
            <person name="Bansal K."/>
            <person name="Sharma S."/>
            <person name="Kumar N."/>
            <person name="Patil P.P."/>
            <person name="Chaudhry V."/>
            <person name="Patil P.B."/>
        </authorList>
    </citation>
    <scope>NUCLEOTIDE SEQUENCE [LARGE SCALE GENOMIC DNA]</scope>
    <source>
        <strain evidence="1 2">NS226</strain>
    </source>
</reference>